<feature type="compositionally biased region" description="Low complexity" evidence="2">
    <location>
        <begin position="331"/>
        <end position="341"/>
    </location>
</feature>
<comment type="caution">
    <text evidence="4">The sequence shown here is derived from an EMBL/GenBank/DDBJ whole genome shotgun (WGS) entry which is preliminary data.</text>
</comment>
<feature type="region of interest" description="Disordered" evidence="2">
    <location>
        <begin position="327"/>
        <end position="394"/>
    </location>
</feature>
<keyword evidence="3" id="KW-1133">Transmembrane helix</keyword>
<dbReference type="STRING" id="1849047.A0A3D8RZQ8"/>
<feature type="transmembrane region" description="Helical" evidence="3">
    <location>
        <begin position="466"/>
        <end position="484"/>
    </location>
</feature>
<evidence type="ECO:0000256" key="2">
    <source>
        <dbReference type="SAM" id="MobiDB-lite"/>
    </source>
</evidence>
<sequence length="485" mass="49548">MKLLDIQAAIGTAMLVLSLPCAAKHGSHNLEMLEKKHAHKRHHPSPRADEHLVEEKIEKRGTCQFPSDLGLVSVTPGDQNAGWAMSPDQPCTPGSYCPYACPCGQVSMQWDPAATSYPSMNGGLHCDSNGQIQKPISAHPYCADGVGTIAAVNQASSSVAICQTVLPGNEAMLIPTEVGAGSTQSLAIPDTSYWLSTAAHYYINAPGVSVTDGCVWGDQSKPVGNWSPYVAGGNKASDSFTYFKLGWNPIYTDDSSWKNIMPTFGARITCDDGAGCVGLPCEIDPSSISAVNDIHALIPAIGAGDASFCVVTVPEGKTAKLEIFEVGGSSSGSSSNAAPTTTPSPTPTPTPTPTSTSTSSSSTSTSSTSSSSTSSSSSSSSSSFSSSTFSSSSRYSSTATSLSSSSSAYPTADNSPHIMFEINTTASATAKTSKAASGAVFLETSSSAAPSASASATKKSAAASNYASGVGACFGLVLAFAAFFL</sequence>
<keyword evidence="3" id="KW-0812">Transmembrane</keyword>
<proteinExistence type="inferred from homology"/>
<dbReference type="EMBL" id="PDLM01000004">
    <property type="protein sequence ID" value="RDW79537.1"/>
    <property type="molecule type" value="Genomic_DNA"/>
</dbReference>
<accession>A0A3D8RZQ8</accession>
<dbReference type="InterPro" id="IPR005556">
    <property type="entry name" value="SUN"/>
</dbReference>
<evidence type="ECO:0008006" key="6">
    <source>
        <dbReference type="Google" id="ProtNLM"/>
    </source>
</evidence>
<dbReference type="PANTHER" id="PTHR31654">
    <property type="entry name" value="SECRETED BETA-GLUCOSIDASE ADG3-RELATED"/>
    <property type="match status" value="1"/>
</dbReference>
<dbReference type="OrthoDB" id="5554151at2759"/>
<keyword evidence="3" id="KW-0472">Membrane</keyword>
<feature type="compositionally biased region" description="Low complexity" evidence="2">
    <location>
        <begin position="353"/>
        <end position="394"/>
    </location>
</feature>
<dbReference type="AlphaFoldDB" id="A0A3D8RZQ8"/>
<evidence type="ECO:0000256" key="3">
    <source>
        <dbReference type="SAM" id="Phobius"/>
    </source>
</evidence>
<feature type="compositionally biased region" description="Pro residues" evidence="2">
    <location>
        <begin position="342"/>
        <end position="352"/>
    </location>
</feature>
<reference evidence="4 5" key="1">
    <citation type="journal article" date="2018" name="IMA Fungus">
        <title>IMA Genome-F 9: Draft genome sequence of Annulohypoxylon stygium, Aspergillus mulundensis, Berkeleyomyces basicola (syn. Thielaviopsis basicola), Ceratocystis smalleyi, two Cercospora beticola strains, Coleophoma cylindrospora, Fusarium fracticaudum, Phialophora cf. hyalina, and Morchella septimelata.</title>
        <authorList>
            <person name="Wingfield B.D."/>
            <person name="Bills G.F."/>
            <person name="Dong Y."/>
            <person name="Huang W."/>
            <person name="Nel W.J."/>
            <person name="Swalarsk-Parry B.S."/>
            <person name="Vaghefi N."/>
            <person name="Wilken P.M."/>
            <person name="An Z."/>
            <person name="de Beer Z.W."/>
            <person name="De Vos L."/>
            <person name="Chen L."/>
            <person name="Duong T.A."/>
            <person name="Gao Y."/>
            <person name="Hammerbacher A."/>
            <person name="Kikkert J.R."/>
            <person name="Li Y."/>
            <person name="Li H."/>
            <person name="Li K."/>
            <person name="Li Q."/>
            <person name="Liu X."/>
            <person name="Ma X."/>
            <person name="Naidoo K."/>
            <person name="Pethybridge S.J."/>
            <person name="Sun J."/>
            <person name="Steenkamp E.T."/>
            <person name="van der Nest M.A."/>
            <person name="van Wyk S."/>
            <person name="Wingfield M.J."/>
            <person name="Xiong C."/>
            <person name="Yue Q."/>
            <person name="Zhang X."/>
        </authorList>
    </citation>
    <scope>NUCLEOTIDE SEQUENCE [LARGE SCALE GENOMIC DNA]</scope>
    <source>
        <strain evidence="4 5">BP6252</strain>
    </source>
</reference>
<dbReference type="Pfam" id="PF03856">
    <property type="entry name" value="SUN"/>
    <property type="match status" value="1"/>
</dbReference>
<evidence type="ECO:0000313" key="4">
    <source>
        <dbReference type="EMBL" id="RDW79537.1"/>
    </source>
</evidence>
<gene>
    <name evidence="4" type="ORF">BP6252_04175</name>
</gene>
<protein>
    <recommendedName>
        <fullName evidence="6">SUN-domain-containing protein</fullName>
    </recommendedName>
</protein>
<keyword evidence="5" id="KW-1185">Reference proteome</keyword>
<evidence type="ECO:0000256" key="1">
    <source>
        <dbReference type="ARBA" id="ARBA00010579"/>
    </source>
</evidence>
<organism evidence="4 5">
    <name type="scientific">Coleophoma cylindrospora</name>
    <dbReference type="NCBI Taxonomy" id="1849047"/>
    <lineage>
        <taxon>Eukaryota</taxon>
        <taxon>Fungi</taxon>
        <taxon>Dikarya</taxon>
        <taxon>Ascomycota</taxon>
        <taxon>Pezizomycotina</taxon>
        <taxon>Leotiomycetes</taxon>
        <taxon>Helotiales</taxon>
        <taxon>Dermateaceae</taxon>
        <taxon>Coleophoma</taxon>
    </lineage>
</organism>
<dbReference type="Proteomes" id="UP000256645">
    <property type="component" value="Unassembled WGS sequence"/>
</dbReference>
<dbReference type="InterPro" id="IPR053088">
    <property type="entry name" value="Beta-glucosidase/SUN-like"/>
</dbReference>
<name>A0A3D8RZQ8_9HELO</name>
<evidence type="ECO:0000313" key="5">
    <source>
        <dbReference type="Proteomes" id="UP000256645"/>
    </source>
</evidence>
<dbReference type="PANTHER" id="PTHR31654:SF0">
    <property type="entry name" value="SECRETED BETA-GLUCOSIDASE ADG3-RELATED"/>
    <property type="match status" value="1"/>
</dbReference>
<comment type="similarity">
    <text evidence="1">Belongs to the SUN family.</text>
</comment>